<keyword evidence="4 6" id="KW-1133">Transmembrane helix</keyword>
<organism evidence="8 9">
    <name type="scientific">Tritrichomonas musculus</name>
    <dbReference type="NCBI Taxonomy" id="1915356"/>
    <lineage>
        <taxon>Eukaryota</taxon>
        <taxon>Metamonada</taxon>
        <taxon>Parabasalia</taxon>
        <taxon>Tritrichomonadida</taxon>
        <taxon>Tritrichomonadidae</taxon>
        <taxon>Tritrichomonas</taxon>
    </lineage>
</organism>
<evidence type="ECO:0000256" key="6">
    <source>
        <dbReference type="SAM" id="Phobius"/>
    </source>
</evidence>
<evidence type="ECO:0000256" key="2">
    <source>
        <dbReference type="ARBA" id="ARBA00022448"/>
    </source>
</evidence>
<dbReference type="EMBL" id="JAPFFF010000006">
    <property type="protein sequence ID" value="KAK8888172.1"/>
    <property type="molecule type" value="Genomic_DNA"/>
</dbReference>
<evidence type="ECO:0000256" key="5">
    <source>
        <dbReference type="ARBA" id="ARBA00023136"/>
    </source>
</evidence>
<reference evidence="8 9" key="1">
    <citation type="submission" date="2024-04" db="EMBL/GenBank/DDBJ databases">
        <title>Tritrichomonas musculus Genome.</title>
        <authorList>
            <person name="Alves-Ferreira E."/>
            <person name="Grigg M."/>
            <person name="Lorenzi H."/>
            <person name="Galac M."/>
        </authorList>
    </citation>
    <scope>NUCLEOTIDE SEQUENCE [LARGE SCALE GENOMIC DNA]</scope>
    <source>
        <strain evidence="8 9">EAF2021</strain>
    </source>
</reference>
<evidence type="ECO:0000259" key="7">
    <source>
        <dbReference type="PROSITE" id="PS50192"/>
    </source>
</evidence>
<gene>
    <name evidence="8" type="ORF">M9Y10_039236</name>
</gene>
<dbReference type="PROSITE" id="PS50192">
    <property type="entry name" value="T_SNARE"/>
    <property type="match status" value="1"/>
</dbReference>
<comment type="subcellular location">
    <subcellularLocation>
        <location evidence="1">Membrane</location>
        <topology evidence="1">Single-pass membrane protein</topology>
    </subcellularLocation>
</comment>
<sequence>MTRRRFDGDRTSQPSLTDQYDCDIDNLRGTIRALGDVSTEIGKEIDKQNNLLDKLNDDFEKGMIKVNKLVEKVKEIFIASGMSPMTMTLLFIFAVILFLWLYWKWYA</sequence>
<keyword evidence="3 6" id="KW-0812">Transmembrane</keyword>
<keyword evidence="5 6" id="KW-0472">Membrane</keyword>
<evidence type="ECO:0000313" key="9">
    <source>
        <dbReference type="Proteomes" id="UP001470230"/>
    </source>
</evidence>
<proteinExistence type="predicted"/>
<feature type="domain" description="T-SNARE coiled-coil homology" evidence="7">
    <location>
        <begin position="14"/>
        <end position="76"/>
    </location>
</feature>
<dbReference type="CDD" id="cd15841">
    <property type="entry name" value="SNARE_Qc"/>
    <property type="match status" value="1"/>
</dbReference>
<evidence type="ECO:0000256" key="1">
    <source>
        <dbReference type="ARBA" id="ARBA00004167"/>
    </source>
</evidence>
<evidence type="ECO:0000313" key="8">
    <source>
        <dbReference type="EMBL" id="KAK8888172.1"/>
    </source>
</evidence>
<dbReference type="Proteomes" id="UP001470230">
    <property type="component" value="Unassembled WGS sequence"/>
</dbReference>
<keyword evidence="9" id="KW-1185">Reference proteome</keyword>
<dbReference type="InterPro" id="IPR000727">
    <property type="entry name" value="T_SNARE_dom"/>
</dbReference>
<protein>
    <recommendedName>
        <fullName evidence="7">t-SNARE coiled-coil homology domain-containing protein</fullName>
    </recommendedName>
</protein>
<evidence type="ECO:0000256" key="4">
    <source>
        <dbReference type="ARBA" id="ARBA00022989"/>
    </source>
</evidence>
<accession>A0ABR2KAL5</accession>
<comment type="caution">
    <text evidence="8">The sequence shown here is derived from an EMBL/GenBank/DDBJ whole genome shotgun (WGS) entry which is preliminary data.</text>
</comment>
<feature type="transmembrane region" description="Helical" evidence="6">
    <location>
        <begin position="76"/>
        <end position="103"/>
    </location>
</feature>
<dbReference type="PANTHER" id="PTHR12791">
    <property type="entry name" value="GOLGI SNARE BET1-RELATED"/>
    <property type="match status" value="1"/>
</dbReference>
<evidence type="ECO:0000256" key="3">
    <source>
        <dbReference type="ARBA" id="ARBA00022692"/>
    </source>
</evidence>
<name>A0ABR2KAL5_9EUKA</name>
<dbReference type="Gene3D" id="1.20.5.110">
    <property type="match status" value="1"/>
</dbReference>
<dbReference type="SUPFAM" id="SSF58038">
    <property type="entry name" value="SNARE fusion complex"/>
    <property type="match status" value="1"/>
</dbReference>
<keyword evidence="2" id="KW-0813">Transport</keyword>